<dbReference type="InterPro" id="IPR000281">
    <property type="entry name" value="HTH_RpiR"/>
</dbReference>
<dbReference type="Pfam" id="PF01418">
    <property type="entry name" value="HTH_6"/>
    <property type="match status" value="1"/>
</dbReference>
<evidence type="ECO:0000259" key="5">
    <source>
        <dbReference type="PROSITE" id="PS51464"/>
    </source>
</evidence>
<dbReference type="PROSITE" id="PS51464">
    <property type="entry name" value="SIS"/>
    <property type="match status" value="1"/>
</dbReference>
<evidence type="ECO:0000313" key="7">
    <source>
        <dbReference type="Proteomes" id="UP000051681"/>
    </source>
</evidence>
<organism evidence="6 7">
    <name type="scientific">Thalassovita mediterranea</name>
    <dbReference type="NCBI Taxonomy" id="340021"/>
    <lineage>
        <taxon>Bacteria</taxon>
        <taxon>Pseudomonadati</taxon>
        <taxon>Pseudomonadota</taxon>
        <taxon>Alphaproteobacteria</taxon>
        <taxon>Rhodobacterales</taxon>
        <taxon>Roseobacteraceae</taxon>
        <taxon>Thalassovita</taxon>
    </lineage>
</organism>
<reference evidence="6 7" key="1">
    <citation type="submission" date="2015-09" db="EMBL/GenBank/DDBJ databases">
        <authorList>
            <consortium name="Swine Surveillance"/>
        </authorList>
    </citation>
    <scope>NUCLEOTIDE SEQUENCE [LARGE SCALE GENOMIC DNA]</scope>
    <source>
        <strain evidence="6 7">CECT 8383</strain>
    </source>
</reference>
<dbReference type="GO" id="GO:1901135">
    <property type="term" value="P:carbohydrate derivative metabolic process"/>
    <property type="evidence" value="ECO:0007669"/>
    <property type="project" value="InterPro"/>
</dbReference>
<evidence type="ECO:0000256" key="3">
    <source>
        <dbReference type="ARBA" id="ARBA00023163"/>
    </source>
</evidence>
<dbReference type="InterPro" id="IPR001347">
    <property type="entry name" value="SIS_dom"/>
</dbReference>
<gene>
    <name evidence="6" type="ORF">TM5383_02248</name>
</gene>
<dbReference type="InterPro" id="IPR046348">
    <property type="entry name" value="SIS_dom_sf"/>
</dbReference>
<feature type="domain" description="HTH rpiR-type" evidence="4">
    <location>
        <begin position="7"/>
        <end position="83"/>
    </location>
</feature>
<dbReference type="GO" id="GO:0097367">
    <property type="term" value="F:carbohydrate derivative binding"/>
    <property type="evidence" value="ECO:0007669"/>
    <property type="project" value="InterPro"/>
</dbReference>
<evidence type="ECO:0000256" key="2">
    <source>
        <dbReference type="ARBA" id="ARBA00023125"/>
    </source>
</evidence>
<dbReference type="GO" id="GO:0003677">
    <property type="term" value="F:DNA binding"/>
    <property type="evidence" value="ECO:0007669"/>
    <property type="project" value="UniProtKB-KW"/>
</dbReference>
<sequence>MDQNHKTRLLTRLRGEIDTLSPRLKAVAKYILDNPSDFGMDPIRVTADRIGVSPNSLVRLAERMGYPGFEAFRAPFRSALITDGAAQQGEVWIDALQAGTDLARAQAQFAQNEINIVTRSLRLMTEDKINAALTRMLSARQVFVTATRASYAMAHYFHYVGRMALPSLQLIPRHMGSAVDELLEVNDQDVLIAITFAPYSADTIQAMRFARDRGAQIILISDSDVIAPNVDPDVTFAIATQSQHQFGCYGGAMAVLECLISHLIAAGGDDAHHAIETYESLREDTGAYWRARTTPKLRR</sequence>
<feature type="domain" description="SIS" evidence="5">
    <location>
        <begin position="132"/>
        <end position="274"/>
    </location>
</feature>
<dbReference type="EMBL" id="CYSF01000011">
    <property type="protein sequence ID" value="CUH85026.1"/>
    <property type="molecule type" value="Genomic_DNA"/>
</dbReference>
<dbReference type="PANTHER" id="PTHR30514:SF18">
    <property type="entry name" value="RPIR-FAMILY TRANSCRIPTIONAL REGULATOR"/>
    <property type="match status" value="1"/>
</dbReference>
<dbReference type="PROSITE" id="PS51071">
    <property type="entry name" value="HTH_RPIR"/>
    <property type="match status" value="1"/>
</dbReference>
<dbReference type="Gene3D" id="1.10.10.10">
    <property type="entry name" value="Winged helix-like DNA-binding domain superfamily/Winged helix DNA-binding domain"/>
    <property type="match status" value="1"/>
</dbReference>
<accession>A0A0P1GR75</accession>
<keyword evidence="7" id="KW-1185">Reference proteome</keyword>
<dbReference type="InterPro" id="IPR036388">
    <property type="entry name" value="WH-like_DNA-bd_sf"/>
</dbReference>
<dbReference type="InterPro" id="IPR047640">
    <property type="entry name" value="RpiR-like"/>
</dbReference>
<evidence type="ECO:0000256" key="1">
    <source>
        <dbReference type="ARBA" id="ARBA00023015"/>
    </source>
</evidence>
<dbReference type="Proteomes" id="UP000051681">
    <property type="component" value="Unassembled WGS sequence"/>
</dbReference>
<keyword evidence="1" id="KW-0805">Transcription regulation</keyword>
<evidence type="ECO:0000259" key="4">
    <source>
        <dbReference type="PROSITE" id="PS51071"/>
    </source>
</evidence>
<dbReference type="InterPro" id="IPR009057">
    <property type="entry name" value="Homeodomain-like_sf"/>
</dbReference>
<dbReference type="PANTHER" id="PTHR30514">
    <property type="entry name" value="GLUCOKINASE"/>
    <property type="match status" value="1"/>
</dbReference>
<dbReference type="Pfam" id="PF01380">
    <property type="entry name" value="SIS"/>
    <property type="match status" value="1"/>
</dbReference>
<keyword evidence="3" id="KW-0804">Transcription</keyword>
<dbReference type="RefSeq" id="WP_058319113.1">
    <property type="nucleotide sequence ID" value="NZ_CYSF01000011.1"/>
</dbReference>
<dbReference type="SUPFAM" id="SSF46689">
    <property type="entry name" value="Homeodomain-like"/>
    <property type="match status" value="1"/>
</dbReference>
<evidence type="ECO:0000313" key="6">
    <source>
        <dbReference type="EMBL" id="CUH85026.1"/>
    </source>
</evidence>
<dbReference type="InterPro" id="IPR035472">
    <property type="entry name" value="RpiR-like_SIS"/>
</dbReference>
<protein>
    <submittedName>
        <fullName evidence="6">Putative DNA-binding transcriptional regulator</fullName>
    </submittedName>
</protein>
<dbReference type="GO" id="GO:0003700">
    <property type="term" value="F:DNA-binding transcription factor activity"/>
    <property type="evidence" value="ECO:0007669"/>
    <property type="project" value="InterPro"/>
</dbReference>
<name>A0A0P1GR75_9RHOB</name>
<dbReference type="OrthoDB" id="9814676at2"/>
<proteinExistence type="predicted"/>
<dbReference type="AlphaFoldDB" id="A0A0P1GR75"/>
<keyword evidence="2 6" id="KW-0238">DNA-binding</keyword>
<dbReference type="CDD" id="cd05013">
    <property type="entry name" value="SIS_RpiR"/>
    <property type="match status" value="1"/>
</dbReference>
<dbReference type="Gene3D" id="3.40.50.10490">
    <property type="entry name" value="Glucose-6-phosphate isomerase like protein, domain 1"/>
    <property type="match status" value="1"/>
</dbReference>
<dbReference type="SUPFAM" id="SSF53697">
    <property type="entry name" value="SIS domain"/>
    <property type="match status" value="1"/>
</dbReference>